<evidence type="ECO:0000313" key="2">
    <source>
        <dbReference type="Proteomes" id="UP000297245"/>
    </source>
</evidence>
<proteinExistence type="predicted"/>
<organism evidence="1 2">
    <name type="scientific">Dendrothele bispora (strain CBS 962.96)</name>
    <dbReference type="NCBI Taxonomy" id="1314807"/>
    <lineage>
        <taxon>Eukaryota</taxon>
        <taxon>Fungi</taxon>
        <taxon>Dikarya</taxon>
        <taxon>Basidiomycota</taxon>
        <taxon>Agaricomycotina</taxon>
        <taxon>Agaricomycetes</taxon>
        <taxon>Agaricomycetidae</taxon>
        <taxon>Agaricales</taxon>
        <taxon>Agaricales incertae sedis</taxon>
        <taxon>Dendrothele</taxon>
    </lineage>
</organism>
<reference evidence="1 2" key="1">
    <citation type="journal article" date="2019" name="Nat. Ecol. Evol.">
        <title>Megaphylogeny resolves global patterns of mushroom evolution.</title>
        <authorList>
            <person name="Varga T."/>
            <person name="Krizsan K."/>
            <person name="Foldi C."/>
            <person name="Dima B."/>
            <person name="Sanchez-Garcia M."/>
            <person name="Sanchez-Ramirez S."/>
            <person name="Szollosi G.J."/>
            <person name="Szarkandi J.G."/>
            <person name="Papp V."/>
            <person name="Albert L."/>
            <person name="Andreopoulos W."/>
            <person name="Angelini C."/>
            <person name="Antonin V."/>
            <person name="Barry K.W."/>
            <person name="Bougher N.L."/>
            <person name="Buchanan P."/>
            <person name="Buyck B."/>
            <person name="Bense V."/>
            <person name="Catcheside P."/>
            <person name="Chovatia M."/>
            <person name="Cooper J."/>
            <person name="Damon W."/>
            <person name="Desjardin D."/>
            <person name="Finy P."/>
            <person name="Geml J."/>
            <person name="Haridas S."/>
            <person name="Hughes K."/>
            <person name="Justo A."/>
            <person name="Karasinski D."/>
            <person name="Kautmanova I."/>
            <person name="Kiss B."/>
            <person name="Kocsube S."/>
            <person name="Kotiranta H."/>
            <person name="LaButti K.M."/>
            <person name="Lechner B.E."/>
            <person name="Liimatainen K."/>
            <person name="Lipzen A."/>
            <person name="Lukacs Z."/>
            <person name="Mihaltcheva S."/>
            <person name="Morgado L.N."/>
            <person name="Niskanen T."/>
            <person name="Noordeloos M.E."/>
            <person name="Ohm R.A."/>
            <person name="Ortiz-Santana B."/>
            <person name="Ovrebo C."/>
            <person name="Racz N."/>
            <person name="Riley R."/>
            <person name="Savchenko A."/>
            <person name="Shiryaev A."/>
            <person name="Soop K."/>
            <person name="Spirin V."/>
            <person name="Szebenyi C."/>
            <person name="Tomsovsky M."/>
            <person name="Tulloss R.E."/>
            <person name="Uehling J."/>
            <person name="Grigoriev I.V."/>
            <person name="Vagvolgyi C."/>
            <person name="Papp T."/>
            <person name="Martin F.M."/>
            <person name="Miettinen O."/>
            <person name="Hibbett D.S."/>
            <person name="Nagy L.G."/>
        </authorList>
    </citation>
    <scope>NUCLEOTIDE SEQUENCE [LARGE SCALE GENOMIC DNA]</scope>
    <source>
        <strain evidence="1 2">CBS 962.96</strain>
    </source>
</reference>
<sequence>GGVVSGTHGFVRQIRYCINAKTGEREALSCVIEASDVLASPLPSLPQHFVVSLREQEKMQFRNPY</sequence>
<feature type="non-terminal residue" evidence="1">
    <location>
        <position position="65"/>
    </location>
</feature>
<accession>A0A4S8L2J5</accession>
<dbReference type="OrthoDB" id="432234at2759"/>
<name>A0A4S8L2J5_DENBC</name>
<dbReference type="Proteomes" id="UP000297245">
    <property type="component" value="Unassembled WGS sequence"/>
</dbReference>
<gene>
    <name evidence="1" type="ORF">K435DRAFT_575978</name>
</gene>
<dbReference type="AlphaFoldDB" id="A0A4S8L2J5"/>
<feature type="non-terminal residue" evidence="1">
    <location>
        <position position="1"/>
    </location>
</feature>
<protein>
    <submittedName>
        <fullName evidence="1">Uncharacterized protein</fullName>
    </submittedName>
</protein>
<evidence type="ECO:0000313" key="1">
    <source>
        <dbReference type="EMBL" id="THU82521.1"/>
    </source>
</evidence>
<dbReference type="EMBL" id="ML179726">
    <property type="protein sequence ID" value="THU82521.1"/>
    <property type="molecule type" value="Genomic_DNA"/>
</dbReference>
<keyword evidence="2" id="KW-1185">Reference proteome</keyword>